<gene>
    <name evidence="1" type="ORF">OLC1_LOCUS21485</name>
</gene>
<dbReference type="Proteomes" id="UP001161247">
    <property type="component" value="Chromosome 8"/>
</dbReference>
<name>A0AAV1E3Y9_OLDCO</name>
<reference evidence="1" key="1">
    <citation type="submission" date="2023-03" db="EMBL/GenBank/DDBJ databases">
        <authorList>
            <person name="Julca I."/>
        </authorList>
    </citation>
    <scope>NUCLEOTIDE SEQUENCE</scope>
</reference>
<protein>
    <submittedName>
        <fullName evidence="1">OLC1v1015660C1</fullName>
    </submittedName>
</protein>
<keyword evidence="2" id="KW-1185">Reference proteome</keyword>
<sequence>MRMVYEGDGGEDLLSHGGICGGGLWRLNWGRWWSSTKVTDLESLMAVDYGWVSCWSSKDEIRDGRFKILTPREAGQAIYLSNILSFLTSGHLLNAQRYICIDSCFLHEIC</sequence>
<dbReference type="AlphaFoldDB" id="A0AAV1E3Y9"/>
<organism evidence="1 2">
    <name type="scientific">Oldenlandia corymbosa var. corymbosa</name>
    <dbReference type="NCBI Taxonomy" id="529605"/>
    <lineage>
        <taxon>Eukaryota</taxon>
        <taxon>Viridiplantae</taxon>
        <taxon>Streptophyta</taxon>
        <taxon>Embryophyta</taxon>
        <taxon>Tracheophyta</taxon>
        <taxon>Spermatophyta</taxon>
        <taxon>Magnoliopsida</taxon>
        <taxon>eudicotyledons</taxon>
        <taxon>Gunneridae</taxon>
        <taxon>Pentapetalae</taxon>
        <taxon>asterids</taxon>
        <taxon>lamiids</taxon>
        <taxon>Gentianales</taxon>
        <taxon>Rubiaceae</taxon>
        <taxon>Rubioideae</taxon>
        <taxon>Spermacoceae</taxon>
        <taxon>Hedyotis-Oldenlandia complex</taxon>
        <taxon>Oldenlandia</taxon>
    </lineage>
</organism>
<proteinExistence type="predicted"/>
<accession>A0AAV1E3Y9</accession>
<evidence type="ECO:0000313" key="2">
    <source>
        <dbReference type="Proteomes" id="UP001161247"/>
    </source>
</evidence>
<evidence type="ECO:0000313" key="1">
    <source>
        <dbReference type="EMBL" id="CAI9114851.1"/>
    </source>
</evidence>
<dbReference type="EMBL" id="OX459125">
    <property type="protein sequence ID" value="CAI9114851.1"/>
    <property type="molecule type" value="Genomic_DNA"/>
</dbReference>